<dbReference type="SUPFAM" id="SSF142338">
    <property type="entry name" value="CofD-like"/>
    <property type="match status" value="1"/>
</dbReference>
<proteinExistence type="predicted"/>
<dbReference type="Gene3D" id="3.40.50.10680">
    <property type="entry name" value="CofD-like domains"/>
    <property type="match status" value="1"/>
</dbReference>
<keyword evidence="2" id="KW-0460">Magnesium</keyword>
<dbReference type="RefSeq" id="WP_188782163.1">
    <property type="nucleotide sequence ID" value="NZ_BMNI01000001.1"/>
</dbReference>
<dbReference type="PANTHER" id="PTHR43007:SF1">
    <property type="entry name" value="2-PHOSPHO-L-LACTATE TRANSFERASE"/>
    <property type="match status" value="1"/>
</dbReference>
<organism evidence="3 4">
    <name type="scientific">Nocardioides phosphati</name>
    <dbReference type="NCBI Taxonomy" id="1867775"/>
    <lineage>
        <taxon>Bacteria</taxon>
        <taxon>Bacillati</taxon>
        <taxon>Actinomycetota</taxon>
        <taxon>Actinomycetes</taxon>
        <taxon>Propionibacteriales</taxon>
        <taxon>Nocardioidaceae</taxon>
        <taxon>Nocardioides</taxon>
    </lineage>
</organism>
<sequence>MQKITVLAAGARGARFSNDLVAGLRTGAADAPGSVTLVANTAADAWLHGLKVSPDLDLLMHTLGGSPAATSTVAAGLAAYGVEPAWFAPADHEVATQLVRTQMLEAGYPLSQVTEALCRRWLTPLYADRVRLLPVTDDRVETHVAVADAASPSGQRALHLQEYRARHEGEPVEAVAVVGIDSASPAPGVLDAITGADEVVVVPGDAFGVAGLLDVPGVTAALAGVRVVGVGTPDELAAIEARGITLAATRPTTP</sequence>
<dbReference type="Pfam" id="PF01933">
    <property type="entry name" value="CofD"/>
    <property type="match status" value="1"/>
</dbReference>
<evidence type="ECO:0000313" key="3">
    <source>
        <dbReference type="EMBL" id="GGO84688.1"/>
    </source>
</evidence>
<dbReference type="InterPro" id="IPR002882">
    <property type="entry name" value="CofD"/>
</dbReference>
<name>A0ABQ2N7A4_9ACTN</name>
<accession>A0ABQ2N7A4</accession>
<dbReference type="GO" id="GO:0016740">
    <property type="term" value="F:transferase activity"/>
    <property type="evidence" value="ECO:0007669"/>
    <property type="project" value="UniProtKB-KW"/>
</dbReference>
<evidence type="ECO:0000256" key="1">
    <source>
        <dbReference type="ARBA" id="ARBA00022679"/>
    </source>
</evidence>
<dbReference type="PANTHER" id="PTHR43007">
    <property type="entry name" value="2-PHOSPHO-L-LACTATE TRANSFERASE"/>
    <property type="match status" value="1"/>
</dbReference>
<comment type="caution">
    <text evidence="3">The sequence shown here is derived from an EMBL/GenBank/DDBJ whole genome shotgun (WGS) entry which is preliminary data.</text>
</comment>
<dbReference type="InterPro" id="IPR038136">
    <property type="entry name" value="CofD-like_dom_sf"/>
</dbReference>
<reference evidence="4" key="1">
    <citation type="journal article" date="2019" name="Int. J. Syst. Evol. Microbiol.">
        <title>The Global Catalogue of Microorganisms (GCM) 10K type strain sequencing project: providing services to taxonomists for standard genome sequencing and annotation.</title>
        <authorList>
            <consortium name="The Broad Institute Genomics Platform"/>
            <consortium name="The Broad Institute Genome Sequencing Center for Infectious Disease"/>
            <person name="Wu L."/>
            <person name="Ma J."/>
        </authorList>
    </citation>
    <scope>NUCLEOTIDE SEQUENCE [LARGE SCALE GENOMIC DNA]</scope>
    <source>
        <strain evidence="4">CGMCC 4.7371</strain>
    </source>
</reference>
<gene>
    <name evidence="3" type="primary">cofD</name>
    <name evidence="3" type="ORF">GCM10011584_02870</name>
</gene>
<evidence type="ECO:0000313" key="4">
    <source>
        <dbReference type="Proteomes" id="UP000655410"/>
    </source>
</evidence>
<dbReference type="InterPro" id="IPR010115">
    <property type="entry name" value="FbiA/CofD"/>
</dbReference>
<dbReference type="EMBL" id="BMNI01000001">
    <property type="protein sequence ID" value="GGO84688.1"/>
    <property type="molecule type" value="Genomic_DNA"/>
</dbReference>
<protein>
    <submittedName>
        <fullName evidence="3">2-phospho-L-lactate transferase</fullName>
    </submittedName>
</protein>
<evidence type="ECO:0000256" key="2">
    <source>
        <dbReference type="ARBA" id="ARBA00022842"/>
    </source>
</evidence>
<dbReference type="Proteomes" id="UP000655410">
    <property type="component" value="Unassembled WGS sequence"/>
</dbReference>
<keyword evidence="4" id="KW-1185">Reference proteome</keyword>
<keyword evidence="1 3" id="KW-0808">Transferase</keyword>